<sequence>MRILEVQYGKFPEVDLFNPRFVRGSNRLRIVLEMDGWESPHPPVALLTDRLVVLFPTLREHKCNWEYLGMEGSSPEESALEIGIQEFGGYEDIAHLVEHLVIDLQHSVAGMRLCSGVTCCYQDSRDRYDIFVESTDERTGRFAALLAVEVMNRFLTEGDIDLEYRKVIHFAKYLHRYSTFEIPREGLNEDARRLLGFLVRFNFLPTEAIY</sequence>
<evidence type="ECO:0000313" key="3">
    <source>
        <dbReference type="Proteomes" id="UP000051124"/>
    </source>
</evidence>
<name>A0A0S7WEZ4_UNCT6</name>
<reference evidence="2 3" key="1">
    <citation type="journal article" date="2015" name="Microbiome">
        <title>Genomic resolution of linkages in carbon, nitrogen, and sulfur cycling among widespread estuary sediment bacteria.</title>
        <authorList>
            <person name="Baker B.J."/>
            <person name="Lazar C.S."/>
            <person name="Teske A.P."/>
            <person name="Dick G.J."/>
        </authorList>
    </citation>
    <scope>NUCLEOTIDE SEQUENCE [LARGE SCALE GENOMIC DNA]</scope>
    <source>
        <strain evidence="2">DG_26</strain>
    </source>
</reference>
<evidence type="ECO:0000259" key="1">
    <source>
        <dbReference type="Pfam" id="PF18921"/>
    </source>
</evidence>
<evidence type="ECO:0000313" key="2">
    <source>
        <dbReference type="EMBL" id="KPJ48686.1"/>
    </source>
</evidence>
<organism evidence="2 3">
    <name type="scientific">candidate division TA06 bacterium DG_26</name>
    <dbReference type="NCBI Taxonomy" id="1703771"/>
    <lineage>
        <taxon>Bacteria</taxon>
        <taxon>Bacteria division TA06</taxon>
    </lineage>
</organism>
<dbReference type="AlphaFoldDB" id="A0A0S7WEZ4"/>
<dbReference type="Pfam" id="PF18921">
    <property type="entry name" value="Cyanophycin_syn"/>
    <property type="match status" value="1"/>
</dbReference>
<dbReference type="EMBL" id="LIZT01000102">
    <property type="protein sequence ID" value="KPJ48686.1"/>
    <property type="molecule type" value="Genomic_DNA"/>
</dbReference>
<dbReference type="Proteomes" id="UP000051124">
    <property type="component" value="Unassembled WGS sequence"/>
</dbReference>
<protein>
    <recommendedName>
        <fullName evidence="1">Cyanophycin synthase-like N-terminal domain-containing protein</fullName>
    </recommendedName>
</protein>
<accession>A0A0S7WEZ4</accession>
<feature type="domain" description="Cyanophycin synthase-like N-terminal" evidence="1">
    <location>
        <begin position="31"/>
        <end position="154"/>
    </location>
</feature>
<gene>
    <name evidence="2" type="ORF">AMJ40_07025</name>
</gene>
<dbReference type="InterPro" id="IPR044019">
    <property type="entry name" value="Cyanophycin_syn_N"/>
</dbReference>
<comment type="caution">
    <text evidence="2">The sequence shown here is derived from an EMBL/GenBank/DDBJ whole genome shotgun (WGS) entry which is preliminary data.</text>
</comment>
<proteinExistence type="predicted"/>